<evidence type="ECO:0000313" key="3">
    <source>
        <dbReference type="EMBL" id="MBO8193266.1"/>
    </source>
</evidence>
<dbReference type="RefSeq" id="WP_209240328.1">
    <property type="nucleotide sequence ID" value="NZ_JADKMA010000076.1"/>
</dbReference>
<dbReference type="InterPro" id="IPR036063">
    <property type="entry name" value="Smr_dom_sf"/>
</dbReference>
<evidence type="ECO:0000259" key="2">
    <source>
        <dbReference type="Pfam" id="PF01713"/>
    </source>
</evidence>
<organism evidence="3 4">
    <name type="scientific">Streptomyces oryzae</name>
    <dbReference type="NCBI Taxonomy" id="1434886"/>
    <lineage>
        <taxon>Bacteria</taxon>
        <taxon>Bacillati</taxon>
        <taxon>Actinomycetota</taxon>
        <taxon>Actinomycetes</taxon>
        <taxon>Kitasatosporales</taxon>
        <taxon>Streptomycetaceae</taxon>
        <taxon>Streptomyces</taxon>
    </lineage>
</organism>
<feature type="region of interest" description="Disordered" evidence="1">
    <location>
        <begin position="76"/>
        <end position="97"/>
    </location>
</feature>
<gene>
    <name evidence="3" type="ORF">ITI46_16555</name>
</gene>
<dbReference type="Gene3D" id="3.30.1370.110">
    <property type="match status" value="1"/>
</dbReference>
<evidence type="ECO:0000313" key="4">
    <source>
        <dbReference type="Proteomes" id="UP001519064"/>
    </source>
</evidence>
<keyword evidence="4" id="KW-1185">Reference proteome</keyword>
<comment type="caution">
    <text evidence="3">The sequence shown here is derived from an EMBL/GenBank/DDBJ whole genome shotgun (WGS) entry which is preliminary data.</text>
</comment>
<sequence>MITVDLHPIFRNNRDIELTLRQTIFKAVHTGEDAVQFIPGKGSGQLKQRVLTFLAQKHIKKLYHAVETLPGNSGRVIVRMTSPSSRSAAPRGRRERP</sequence>
<accession>A0ABS3XDV3</accession>
<evidence type="ECO:0000256" key="1">
    <source>
        <dbReference type="SAM" id="MobiDB-lite"/>
    </source>
</evidence>
<feature type="domain" description="Smr" evidence="2">
    <location>
        <begin position="5"/>
        <end position="80"/>
    </location>
</feature>
<dbReference type="Pfam" id="PF01713">
    <property type="entry name" value="Smr"/>
    <property type="match status" value="1"/>
</dbReference>
<proteinExistence type="predicted"/>
<name>A0ABS3XDV3_9ACTN</name>
<reference evidence="3 4" key="1">
    <citation type="submission" date="2020-11" db="EMBL/GenBank/DDBJ databases">
        <title>Streptomyces spirodelae sp. nov., isolated from duckweed.</title>
        <authorList>
            <person name="Saimee Y."/>
            <person name="Duangmal K."/>
        </authorList>
    </citation>
    <scope>NUCLEOTIDE SEQUENCE [LARGE SCALE GENOMIC DNA]</scope>
    <source>
        <strain evidence="3 4">S16-07</strain>
    </source>
</reference>
<dbReference type="Proteomes" id="UP001519064">
    <property type="component" value="Unassembled WGS sequence"/>
</dbReference>
<dbReference type="InterPro" id="IPR002625">
    <property type="entry name" value="Smr_dom"/>
</dbReference>
<protein>
    <submittedName>
        <fullName evidence="3">Smr/MutS family protein</fullName>
    </submittedName>
</protein>
<dbReference type="EMBL" id="JADKMA010000076">
    <property type="protein sequence ID" value="MBO8193266.1"/>
    <property type="molecule type" value="Genomic_DNA"/>
</dbReference>